<sequence>MSGRCLLKVRRSELTEQGTSLRRGLPLIPGSPDWCRFDNVTSKAPVAYSNLDTGMTRQKCLRENESARLTWVAGCDSRERLENACFKVAWSGLELCEPKGAGIPALVYQIDHGGENFGRECE</sequence>
<accession>A0AAX4ISF6</accession>
<dbReference type="EMBL" id="CP137311">
    <property type="protein sequence ID" value="WQF86143.1"/>
    <property type="molecule type" value="Genomic_DNA"/>
</dbReference>
<name>A0AAX4ISF6_9PEZI</name>
<dbReference type="RefSeq" id="XP_062783364.1">
    <property type="nucleotide sequence ID" value="XM_062927313.1"/>
</dbReference>
<gene>
    <name evidence="1" type="ORF">CDEST_11157</name>
</gene>
<dbReference type="Proteomes" id="UP001322277">
    <property type="component" value="Chromosome 7"/>
</dbReference>
<dbReference type="KEGG" id="cdet:87947657"/>
<evidence type="ECO:0000313" key="1">
    <source>
        <dbReference type="EMBL" id="WQF86143.1"/>
    </source>
</evidence>
<keyword evidence="2" id="KW-1185">Reference proteome</keyword>
<protein>
    <submittedName>
        <fullName evidence="1">Uncharacterized protein</fullName>
    </submittedName>
</protein>
<reference evidence="2" key="1">
    <citation type="journal article" date="2023" name="bioRxiv">
        <title>Complete genome of the Medicago anthracnose fungus, Colletotrichum destructivum, reveals a mini-chromosome-like region within a core chromosome.</title>
        <authorList>
            <person name="Lapalu N."/>
            <person name="Simon A."/>
            <person name="Lu A."/>
            <person name="Plaumann P.-L."/>
            <person name="Amselem J."/>
            <person name="Pigne S."/>
            <person name="Auger A."/>
            <person name="Koch C."/>
            <person name="Dallery J.-F."/>
            <person name="O'Connell R.J."/>
        </authorList>
    </citation>
    <scope>NUCLEOTIDE SEQUENCE [LARGE SCALE GENOMIC DNA]</scope>
    <source>
        <strain evidence="2">CBS 520.97</strain>
    </source>
</reference>
<dbReference type="GeneID" id="87947657"/>
<evidence type="ECO:0000313" key="2">
    <source>
        <dbReference type="Proteomes" id="UP001322277"/>
    </source>
</evidence>
<proteinExistence type="predicted"/>
<dbReference type="AlphaFoldDB" id="A0AAX4ISF6"/>
<organism evidence="1 2">
    <name type="scientific">Colletotrichum destructivum</name>
    <dbReference type="NCBI Taxonomy" id="34406"/>
    <lineage>
        <taxon>Eukaryota</taxon>
        <taxon>Fungi</taxon>
        <taxon>Dikarya</taxon>
        <taxon>Ascomycota</taxon>
        <taxon>Pezizomycotina</taxon>
        <taxon>Sordariomycetes</taxon>
        <taxon>Hypocreomycetidae</taxon>
        <taxon>Glomerellales</taxon>
        <taxon>Glomerellaceae</taxon>
        <taxon>Colletotrichum</taxon>
        <taxon>Colletotrichum destructivum species complex</taxon>
    </lineage>
</organism>